<keyword evidence="2" id="KW-0479">Metal-binding</keyword>
<dbReference type="GO" id="GO:0005634">
    <property type="term" value="C:nucleus"/>
    <property type="evidence" value="ECO:0000318"/>
    <property type="project" value="GO_Central"/>
</dbReference>
<evidence type="ECO:0000256" key="4">
    <source>
        <dbReference type="ARBA" id="ARBA00022833"/>
    </source>
</evidence>
<keyword evidence="8" id="KW-1185">Reference proteome</keyword>
<dbReference type="GO" id="GO:0003677">
    <property type="term" value="F:DNA binding"/>
    <property type="evidence" value="ECO:0007669"/>
    <property type="project" value="UniProtKB-UniRule"/>
</dbReference>
<dbReference type="GO" id="GO:0006357">
    <property type="term" value="P:regulation of transcription by RNA polymerase II"/>
    <property type="evidence" value="ECO:0000318"/>
    <property type="project" value="GO_Central"/>
</dbReference>
<feature type="compositionally biased region" description="Basic and acidic residues" evidence="6">
    <location>
        <begin position="124"/>
        <end position="134"/>
    </location>
</feature>
<comment type="similarity">
    <text evidence="1">Belongs to the D-isomer specific 2-hydroxyacid dehydrogenase family.</text>
</comment>
<dbReference type="InterPro" id="IPR036291">
    <property type="entry name" value="NAD(P)-bd_dom_sf"/>
</dbReference>
<dbReference type="Pfam" id="PF02826">
    <property type="entry name" value="2-Hacid_dh_C"/>
    <property type="match status" value="1"/>
</dbReference>
<organism evidence="7 8">
    <name type="scientific">Pristionchus pacificus</name>
    <name type="common">Parasitic nematode worm</name>
    <dbReference type="NCBI Taxonomy" id="54126"/>
    <lineage>
        <taxon>Eukaryota</taxon>
        <taxon>Metazoa</taxon>
        <taxon>Ecdysozoa</taxon>
        <taxon>Nematoda</taxon>
        <taxon>Chromadorea</taxon>
        <taxon>Rhabditida</taxon>
        <taxon>Rhabditina</taxon>
        <taxon>Diplogasteromorpha</taxon>
        <taxon>Diplogasteroidea</taxon>
        <taxon>Neodiplogasteridae</taxon>
        <taxon>Pristionchus</taxon>
    </lineage>
</organism>
<dbReference type="Proteomes" id="UP000005239">
    <property type="component" value="Unassembled WGS sequence"/>
</dbReference>
<gene>
    <name evidence="7" type="primary">WBGene00109143</name>
</gene>
<evidence type="ECO:0000256" key="1">
    <source>
        <dbReference type="ARBA" id="ARBA00005854"/>
    </source>
</evidence>
<accession>A0A8R1YJ04</accession>
<evidence type="ECO:0000256" key="5">
    <source>
        <dbReference type="ARBA" id="ARBA00023125"/>
    </source>
</evidence>
<dbReference type="GO" id="GO:0016616">
    <property type="term" value="F:oxidoreductase activity, acting on the CH-OH group of donors, NAD or NADP as acceptor"/>
    <property type="evidence" value="ECO:0007669"/>
    <property type="project" value="InterPro"/>
</dbReference>
<dbReference type="InterPro" id="IPR006612">
    <property type="entry name" value="THAP_Znf"/>
</dbReference>
<dbReference type="SUPFAM" id="SSF57716">
    <property type="entry name" value="Glucocorticoid receptor-like (DNA-binding domain)"/>
    <property type="match status" value="1"/>
</dbReference>
<dbReference type="CDD" id="cd05299">
    <property type="entry name" value="CtBP_dh"/>
    <property type="match status" value="1"/>
</dbReference>
<dbReference type="InterPro" id="IPR006139">
    <property type="entry name" value="D-isomer_2_OHA_DH_cat_dom"/>
</dbReference>
<dbReference type="Pfam" id="PF00389">
    <property type="entry name" value="2-Hacid_dh"/>
    <property type="match status" value="1"/>
</dbReference>
<reference evidence="8" key="1">
    <citation type="journal article" date="2008" name="Nat. Genet.">
        <title>The Pristionchus pacificus genome provides a unique perspective on nematode lifestyle and parasitism.</title>
        <authorList>
            <person name="Dieterich C."/>
            <person name="Clifton S.W."/>
            <person name="Schuster L.N."/>
            <person name="Chinwalla A."/>
            <person name="Delehaunty K."/>
            <person name="Dinkelacker I."/>
            <person name="Fulton L."/>
            <person name="Fulton R."/>
            <person name="Godfrey J."/>
            <person name="Minx P."/>
            <person name="Mitreva M."/>
            <person name="Roeseler W."/>
            <person name="Tian H."/>
            <person name="Witte H."/>
            <person name="Yang S.P."/>
            <person name="Wilson R.K."/>
            <person name="Sommer R.J."/>
        </authorList>
    </citation>
    <scope>NUCLEOTIDE SEQUENCE [LARGE SCALE GENOMIC DNA]</scope>
    <source>
        <strain evidence="8">PS312</strain>
    </source>
</reference>
<evidence type="ECO:0000256" key="6">
    <source>
        <dbReference type="SAM" id="MobiDB-lite"/>
    </source>
</evidence>
<dbReference type="InterPro" id="IPR006140">
    <property type="entry name" value="D-isomer_DH_NAD-bd"/>
</dbReference>
<dbReference type="GO" id="GO:0001221">
    <property type="term" value="F:transcription coregulator binding"/>
    <property type="evidence" value="ECO:0000318"/>
    <property type="project" value="GO_Central"/>
</dbReference>
<dbReference type="GO" id="GO:0003714">
    <property type="term" value="F:transcription corepressor activity"/>
    <property type="evidence" value="ECO:0000318"/>
    <property type="project" value="GO_Central"/>
</dbReference>
<dbReference type="PROSITE" id="PS50950">
    <property type="entry name" value="ZF_THAP"/>
    <property type="match status" value="1"/>
</dbReference>
<dbReference type="PANTHER" id="PTHR46029">
    <property type="entry name" value="C-TERMINAL-BINDING PROTEIN"/>
    <property type="match status" value="1"/>
</dbReference>
<dbReference type="AlphaFoldDB" id="A0A2A6BJS5"/>
<dbReference type="GO" id="GO:0008270">
    <property type="term" value="F:zinc ion binding"/>
    <property type="evidence" value="ECO:0007669"/>
    <property type="project" value="UniProtKB-KW"/>
</dbReference>
<dbReference type="GO" id="GO:0140297">
    <property type="term" value="F:DNA-binding transcription factor binding"/>
    <property type="evidence" value="ECO:0000318"/>
    <property type="project" value="GO_Central"/>
</dbReference>
<sequence>MPTTCGFPNCKFRSRYRGVEDNRHFYRIPKRPFVLRKRWLTAIGRTEETVVSQLRICSAHFEGGEKKEGDIPVADPAIDPPLSIDLPPKEGKAPKRAAKSSPPGQKALLGRTSFTPPFLKQNNRPREQWVKKEESEDPEPNNLAKIALSTAAPSHSAGGKCKIGRTITSKRTFIAAPLPPNFPTHDPVFLQKLRDDAAAKFAAKNSVTKKRRQQKKGNEVNHLLENSLHALPLLPDNSDISGIFGMASRANGVVSSRPLVALLDGRDCSIEMSILKDVATLAFCDAQSTSEIHEKVLTEAVAALMWHSIRLERADLEKFKALKVVVRIGSDADNIDIAAATDLGIAVCSTPSGCVEETADTTMSLITGMYRNTFMLSQKITMEGKPMPIDTMRTQCAGTRRIRGETLGLVGFGRIGMAVAIRAKTFGFNVIFYDPHVAEGIEKSIGVERVSTLIELVSKSNCLSLHCPLTEETRHIINDSQLRVMQRGSFIVNTSRGGLISDVDLSIYLKSGHIRAAALDVFEFEPTGNEYQPNHLATLPNVIATAHSSWYSDAACKELREMAAKEVRHALVGRLPHDLPNCVNKEQLLATGRTSRPLHIPQMAAPSPSNMNPFHHLQGFGVFAGRPLGIPGMPPMSFPMMNNPMLAAMTGGMALNPLLMNPNSAALALASASVASGHTSPAAALASLAAATQGMSTASSTASCGSNGPLAKSPRISNSATSSPFKREEASPVVSNGTNPSNESPCSPHATETQIVFRIPSPPENGTTTSGSPKEETRSESSTPPHKTLIKMEEENNGPVLNGNGHLIQSLTQTSA</sequence>
<protein>
    <submittedName>
        <fullName evidence="7">Ctbp-1</fullName>
    </submittedName>
</protein>
<feature type="compositionally biased region" description="Polar residues" evidence="6">
    <location>
        <begin position="715"/>
        <end position="724"/>
    </location>
</feature>
<feature type="region of interest" description="Disordered" evidence="6">
    <location>
        <begin position="698"/>
        <end position="816"/>
    </location>
</feature>
<dbReference type="InterPro" id="IPR051638">
    <property type="entry name" value="CTBP_dehydrogenase"/>
</dbReference>
<dbReference type="EnsemblMetazoa" id="PPA19589.1">
    <property type="protein sequence ID" value="PPA19589.1"/>
    <property type="gene ID" value="WBGene00109143"/>
</dbReference>
<dbReference type="GO" id="GO:0003713">
    <property type="term" value="F:transcription coactivator activity"/>
    <property type="evidence" value="ECO:0000318"/>
    <property type="project" value="GO_Central"/>
</dbReference>
<feature type="compositionally biased region" description="Low complexity" evidence="6">
    <location>
        <begin position="71"/>
        <end position="81"/>
    </location>
</feature>
<proteinExistence type="inferred from homology"/>
<dbReference type="GO" id="GO:0051287">
    <property type="term" value="F:NAD binding"/>
    <property type="evidence" value="ECO:0007669"/>
    <property type="project" value="InterPro"/>
</dbReference>
<feature type="compositionally biased region" description="Polar residues" evidence="6">
    <location>
        <begin position="733"/>
        <end position="754"/>
    </location>
</feature>
<evidence type="ECO:0000313" key="7">
    <source>
        <dbReference type="EnsemblMetazoa" id="PPA19589.1"/>
    </source>
</evidence>
<accession>A0A2A6BJS5</accession>
<name>A0A2A6BJS5_PRIPA</name>
<dbReference type="SUPFAM" id="SSF52283">
    <property type="entry name" value="Formate/glycerate dehydrogenase catalytic domain-like"/>
    <property type="match status" value="1"/>
</dbReference>
<dbReference type="OrthoDB" id="9991913at2759"/>
<feature type="compositionally biased region" description="Polar residues" evidence="6">
    <location>
        <begin position="807"/>
        <end position="816"/>
    </location>
</feature>
<feature type="region of interest" description="Disordered" evidence="6">
    <location>
        <begin position="65"/>
        <end position="141"/>
    </location>
</feature>
<evidence type="ECO:0000256" key="3">
    <source>
        <dbReference type="ARBA" id="ARBA00022771"/>
    </source>
</evidence>
<keyword evidence="4" id="KW-0862">Zinc</keyword>
<evidence type="ECO:0000256" key="2">
    <source>
        <dbReference type="ARBA" id="ARBA00022723"/>
    </source>
</evidence>
<keyword evidence="3" id="KW-0863">Zinc-finger</keyword>
<dbReference type="PANTHER" id="PTHR46029:SF7">
    <property type="entry name" value="C-TERMINAL-BINDING PROTEIN"/>
    <property type="match status" value="1"/>
</dbReference>
<reference evidence="7" key="2">
    <citation type="submission" date="2022-06" db="UniProtKB">
        <authorList>
            <consortium name="EnsemblMetazoa"/>
        </authorList>
    </citation>
    <scope>IDENTIFICATION</scope>
    <source>
        <strain evidence="7">PS312</strain>
    </source>
</reference>
<dbReference type="InterPro" id="IPR043322">
    <property type="entry name" value="CtBP"/>
</dbReference>
<dbReference type="SUPFAM" id="SSF51735">
    <property type="entry name" value="NAD(P)-binding Rossmann-fold domains"/>
    <property type="match status" value="1"/>
</dbReference>
<dbReference type="SMART" id="SM00980">
    <property type="entry name" value="THAP"/>
    <property type="match status" value="1"/>
</dbReference>
<keyword evidence="5" id="KW-0238">DNA-binding</keyword>
<evidence type="ECO:0000313" key="8">
    <source>
        <dbReference type="Proteomes" id="UP000005239"/>
    </source>
</evidence>
<dbReference type="Pfam" id="PF05485">
    <property type="entry name" value="THAP"/>
    <property type="match status" value="1"/>
</dbReference>
<dbReference type="Gene3D" id="3.40.50.720">
    <property type="entry name" value="NAD(P)-binding Rossmann-like Domain"/>
    <property type="match status" value="2"/>
</dbReference>